<dbReference type="PRINTS" id="PR00789">
    <property type="entry name" value="OSIALOPTASE"/>
</dbReference>
<keyword evidence="1 6" id="KW-0808">Transferase</keyword>
<organism evidence="8 9">
    <name type="scientific">candidate division WS6 bacterium GW2011_GWC2_36_7</name>
    <dbReference type="NCBI Taxonomy" id="1619091"/>
    <lineage>
        <taxon>Bacteria</taxon>
        <taxon>Candidatus Dojkabacteria</taxon>
    </lineage>
</organism>
<comment type="catalytic activity">
    <reaction evidence="5 6">
        <text>L-threonylcarbamoyladenylate + adenosine(37) in tRNA = N(6)-L-threonylcarbamoyladenosine(37) in tRNA + AMP + H(+)</text>
        <dbReference type="Rhea" id="RHEA:37059"/>
        <dbReference type="Rhea" id="RHEA-COMP:10162"/>
        <dbReference type="Rhea" id="RHEA-COMP:10163"/>
        <dbReference type="ChEBI" id="CHEBI:15378"/>
        <dbReference type="ChEBI" id="CHEBI:73682"/>
        <dbReference type="ChEBI" id="CHEBI:74411"/>
        <dbReference type="ChEBI" id="CHEBI:74418"/>
        <dbReference type="ChEBI" id="CHEBI:456215"/>
        <dbReference type="EC" id="2.3.1.234"/>
    </reaction>
</comment>
<evidence type="ECO:0000256" key="1">
    <source>
        <dbReference type="ARBA" id="ARBA00022679"/>
    </source>
</evidence>
<dbReference type="PATRIC" id="fig|1619091.4.peg.377"/>
<dbReference type="NCBIfam" id="TIGR00329">
    <property type="entry name" value="gcp_kae1"/>
    <property type="match status" value="1"/>
</dbReference>
<gene>
    <name evidence="6" type="primary">tsaD</name>
    <name evidence="8" type="ORF">US24_C0027G0014</name>
</gene>
<dbReference type="SUPFAM" id="SSF53067">
    <property type="entry name" value="Actin-like ATPase domain"/>
    <property type="match status" value="2"/>
</dbReference>
<comment type="function">
    <text evidence="6">Required for the formation of a threonylcarbamoyl group on adenosine at position 37 (t(6)A37) in tRNAs that read codons beginning with adenine. Is involved in the transfer of the threonylcarbamoyl moiety of threonylcarbamoyl-AMP (TC-AMP) to the N6 group of A37, together with TsaE and TsaB. TsaD likely plays a direct catalytic role in this reaction.</text>
</comment>
<evidence type="ECO:0000313" key="9">
    <source>
        <dbReference type="Proteomes" id="UP000034075"/>
    </source>
</evidence>
<evidence type="ECO:0000256" key="3">
    <source>
        <dbReference type="ARBA" id="ARBA00022723"/>
    </source>
</evidence>
<dbReference type="EMBL" id="LBSF01000027">
    <property type="protein sequence ID" value="KKQ11440.1"/>
    <property type="molecule type" value="Genomic_DNA"/>
</dbReference>
<dbReference type="InterPro" id="IPR043129">
    <property type="entry name" value="ATPase_NBD"/>
</dbReference>
<keyword evidence="4 6" id="KW-0012">Acyltransferase</keyword>
<feature type="binding site" evidence="6">
    <location>
        <position position="196"/>
    </location>
    <ligand>
        <name>substrate</name>
    </ligand>
</feature>
<feature type="domain" description="Gcp-like" evidence="7">
    <location>
        <begin position="27"/>
        <end position="327"/>
    </location>
</feature>
<evidence type="ECO:0000256" key="5">
    <source>
        <dbReference type="ARBA" id="ARBA00048117"/>
    </source>
</evidence>
<dbReference type="Pfam" id="PF00814">
    <property type="entry name" value="TsaD"/>
    <property type="match status" value="1"/>
</dbReference>
<dbReference type="NCBIfam" id="TIGR03723">
    <property type="entry name" value="T6A_TsaD_YgjD"/>
    <property type="match status" value="1"/>
</dbReference>
<accession>A0A0G0FD73</accession>
<keyword evidence="6" id="KW-0963">Cytoplasm</keyword>
<feature type="binding site" evidence="6">
    <location>
        <position position="183"/>
    </location>
    <ligand>
        <name>substrate</name>
    </ligand>
</feature>
<sequence>MKHNEPVIIAFDTSCDDTSIAILEGRKVLSSVVSSQVEIHAQWGGVVPDIARREHEKNIPMVYEEALKKAKIKIEDVDYVAATYGPGLAIDLEVGLAFAKELAIKYNKPFVPVNHMEGHMFSGLSLNSKGKANPGGVVELDNLFPALALLISGKHTELVLINKIGDYKKIGETLDDAVGEAFDKVGRMLNFGYPGGPVVCEFAKKGVSGNIKFTIPMKNSGDMNFSYSGLKTAALYKTKELREAGKQDKEWVYDFCRGFLDTVIDSLNLKLKMAVESNPGVRTLFVGGGVFNSEEIVRKIGNTARSYGLTYIYSDQEYRGDNAGMIGVSAYFNILNGKYLSNVDEIRKVDRDPRLSL</sequence>
<dbReference type="HAMAP" id="MF_01445">
    <property type="entry name" value="TsaD"/>
    <property type="match status" value="1"/>
</dbReference>
<feature type="binding site" evidence="6">
    <location>
        <position position="321"/>
    </location>
    <ligand>
        <name>Fe cation</name>
        <dbReference type="ChEBI" id="CHEBI:24875"/>
    </ligand>
</feature>
<feature type="binding site" evidence="6">
    <location>
        <position position="119"/>
    </location>
    <ligand>
        <name>Fe cation</name>
        <dbReference type="ChEBI" id="CHEBI:24875"/>
    </ligand>
</feature>
<keyword evidence="2 6" id="KW-0819">tRNA processing</keyword>
<dbReference type="InterPro" id="IPR017861">
    <property type="entry name" value="KAE1/TsaD"/>
</dbReference>
<evidence type="ECO:0000256" key="6">
    <source>
        <dbReference type="HAMAP-Rule" id="MF_01445"/>
    </source>
</evidence>
<reference evidence="8 9" key="1">
    <citation type="journal article" date="2015" name="Nature">
        <title>rRNA introns, odd ribosomes, and small enigmatic genomes across a large radiation of phyla.</title>
        <authorList>
            <person name="Brown C.T."/>
            <person name="Hug L.A."/>
            <person name="Thomas B.C."/>
            <person name="Sharon I."/>
            <person name="Castelle C.J."/>
            <person name="Singh A."/>
            <person name="Wilkins M.J."/>
            <person name="Williams K.H."/>
            <person name="Banfield J.F."/>
        </authorList>
    </citation>
    <scope>NUCLEOTIDE SEQUENCE [LARGE SCALE GENOMIC DNA]</scope>
</reference>
<feature type="binding site" evidence="6">
    <location>
        <begin position="150"/>
        <end position="154"/>
    </location>
    <ligand>
        <name>substrate</name>
    </ligand>
</feature>
<feature type="binding site" evidence="6">
    <location>
        <position position="115"/>
    </location>
    <ligand>
        <name>Fe cation</name>
        <dbReference type="ChEBI" id="CHEBI:24875"/>
    </ligand>
</feature>
<keyword evidence="6" id="KW-0408">Iron</keyword>
<evidence type="ECO:0000313" key="8">
    <source>
        <dbReference type="EMBL" id="KKQ11440.1"/>
    </source>
</evidence>
<proteinExistence type="inferred from homology"/>
<keyword evidence="3 6" id="KW-0479">Metal-binding</keyword>
<dbReference type="Proteomes" id="UP000034075">
    <property type="component" value="Unassembled WGS sequence"/>
</dbReference>
<dbReference type="GO" id="GO:0061711">
    <property type="term" value="F:tRNA N(6)-L-threonylcarbamoyladenine synthase activity"/>
    <property type="evidence" value="ECO:0007669"/>
    <property type="project" value="UniProtKB-EC"/>
</dbReference>
<dbReference type="EC" id="2.3.1.234" evidence="6"/>
<dbReference type="GO" id="GO:0005506">
    <property type="term" value="F:iron ion binding"/>
    <property type="evidence" value="ECO:0007669"/>
    <property type="project" value="UniProtKB-UniRule"/>
</dbReference>
<name>A0A0G0FD73_9BACT</name>
<comment type="caution">
    <text evidence="8">The sequence shown here is derived from an EMBL/GenBank/DDBJ whole genome shotgun (WGS) entry which is preliminary data.</text>
</comment>
<comment type="subcellular location">
    <subcellularLocation>
        <location evidence="6">Cytoplasm</location>
    </subcellularLocation>
</comment>
<comment type="cofactor">
    <cofactor evidence="6">
        <name>Fe(2+)</name>
        <dbReference type="ChEBI" id="CHEBI:29033"/>
    </cofactor>
    <text evidence="6">Binds 1 Fe(2+) ion per subunit.</text>
</comment>
<evidence type="ECO:0000256" key="4">
    <source>
        <dbReference type="ARBA" id="ARBA00023315"/>
    </source>
</evidence>
<dbReference type="FunFam" id="3.30.420.40:FF:000012">
    <property type="entry name" value="tRNA N6-adenosine threonylcarbamoyltransferase"/>
    <property type="match status" value="1"/>
</dbReference>
<comment type="similarity">
    <text evidence="6">Belongs to the KAE1 / TsaD family.</text>
</comment>
<dbReference type="Gene3D" id="3.30.420.40">
    <property type="match status" value="2"/>
</dbReference>
<dbReference type="InterPro" id="IPR022450">
    <property type="entry name" value="TsaD"/>
</dbReference>
<dbReference type="GO" id="GO:0005737">
    <property type="term" value="C:cytoplasm"/>
    <property type="evidence" value="ECO:0007669"/>
    <property type="project" value="UniProtKB-SubCell"/>
</dbReference>
<evidence type="ECO:0000256" key="2">
    <source>
        <dbReference type="ARBA" id="ARBA00022694"/>
    </source>
</evidence>
<evidence type="ECO:0000259" key="7">
    <source>
        <dbReference type="Pfam" id="PF00814"/>
    </source>
</evidence>
<dbReference type="InterPro" id="IPR000905">
    <property type="entry name" value="Gcp-like_dom"/>
</dbReference>
<dbReference type="AlphaFoldDB" id="A0A0G0FD73"/>
<dbReference type="PANTHER" id="PTHR11735">
    <property type="entry name" value="TRNA N6-ADENOSINE THREONYLCARBAMOYLTRANSFERASE"/>
    <property type="match status" value="1"/>
</dbReference>
<protein>
    <recommendedName>
        <fullName evidence="6">tRNA N6-adenosine threonylcarbamoyltransferase</fullName>
        <ecNumber evidence="6">2.3.1.234</ecNumber>
    </recommendedName>
    <alternativeName>
        <fullName evidence="6">N6-L-threonylcarbamoyladenine synthase</fullName>
        <shortName evidence="6">t(6)A synthase</shortName>
    </alternativeName>
    <alternativeName>
        <fullName evidence="6">t(6)A37 threonylcarbamoyladenosine biosynthesis protein TsaD</fullName>
    </alternativeName>
    <alternativeName>
        <fullName evidence="6">tRNA threonylcarbamoyladenosine biosynthesis protein TsaD</fullName>
    </alternativeName>
</protein>
<dbReference type="PANTHER" id="PTHR11735:SF6">
    <property type="entry name" value="TRNA N6-ADENOSINE THREONYLCARBAMOYLTRANSFERASE, MITOCHONDRIAL"/>
    <property type="match status" value="1"/>
</dbReference>
<dbReference type="GO" id="GO:0002949">
    <property type="term" value="P:tRNA threonylcarbamoyladenosine modification"/>
    <property type="evidence" value="ECO:0007669"/>
    <property type="project" value="UniProtKB-UniRule"/>
</dbReference>
<comment type="caution">
    <text evidence="6">Lacks conserved residue(s) required for the propagation of feature annotation.</text>
</comment>